<dbReference type="GO" id="GO:0030983">
    <property type="term" value="F:mismatched DNA binding"/>
    <property type="evidence" value="ECO:0007669"/>
    <property type="project" value="InterPro"/>
</dbReference>
<keyword evidence="2" id="KW-0227">DNA damage</keyword>
<dbReference type="EMBL" id="CP075157">
    <property type="protein sequence ID" value="UTX44396.1"/>
    <property type="molecule type" value="Genomic_DNA"/>
</dbReference>
<dbReference type="SMART" id="SM00853">
    <property type="entry name" value="MutL_C"/>
    <property type="match status" value="1"/>
</dbReference>
<dbReference type="InterPro" id="IPR042120">
    <property type="entry name" value="MutL_C_dimsub"/>
</dbReference>
<dbReference type="GO" id="GO:0005524">
    <property type="term" value="F:ATP binding"/>
    <property type="evidence" value="ECO:0007669"/>
    <property type="project" value="InterPro"/>
</dbReference>
<reference evidence="5" key="1">
    <citation type="submission" date="2021-05" db="EMBL/GenBank/DDBJ databases">
        <title>Encephalitozoon hellem ATCC 50604 Complete Genome.</title>
        <authorList>
            <person name="Mascarenhas dos Santos A.C."/>
            <person name="Julian A.T."/>
            <person name="Pombert J.-F."/>
        </authorList>
    </citation>
    <scope>NUCLEOTIDE SEQUENCE</scope>
    <source>
        <strain evidence="5">ATCC 50604</strain>
    </source>
</reference>
<dbReference type="InterPro" id="IPR014790">
    <property type="entry name" value="MutL_C"/>
</dbReference>
<dbReference type="SUPFAM" id="SSF54211">
    <property type="entry name" value="Ribosomal protein S5 domain 2-like"/>
    <property type="match status" value="1"/>
</dbReference>
<evidence type="ECO:0000256" key="1">
    <source>
        <dbReference type="ARBA" id="ARBA00006082"/>
    </source>
</evidence>
<dbReference type="Gene3D" id="3.30.565.10">
    <property type="entry name" value="Histidine kinase-like ATPase, C-terminal domain"/>
    <property type="match status" value="1"/>
</dbReference>
<dbReference type="SUPFAM" id="SSF55874">
    <property type="entry name" value="ATPase domain of HSP90 chaperone/DNA topoisomerase II/histidine kinase"/>
    <property type="match status" value="1"/>
</dbReference>
<evidence type="ECO:0000313" key="6">
    <source>
        <dbReference type="Proteomes" id="UP001059546"/>
    </source>
</evidence>
<dbReference type="SUPFAM" id="SSF118116">
    <property type="entry name" value="DNA mismatch repair protein MutL"/>
    <property type="match status" value="1"/>
</dbReference>
<sequence>MMIRKLPEDVGRKIKAQRSVQNAYVVVKELIENSIDSGCTWIRIRIDDAITVEDNGCGISDLNEVGVEGCTSKESMAYYVLGCVDVVERPSYGFRGQALSCLAEVCDLEIISRSEGPFATKRDFSTNTVSRCARERGTTVHVRNLFKNCPIRRSAGEGSLKKDLAKICNLIESYRCVNKINFTLFHKRKVLLSCGGYETPREYFESNYPSFLGRYMEVSSGQMEIFMLPVSTKDPKQLMFSERRPVSNKRILNAIKNEFNLYVEGSPTFVLVIKGHGDVNVSTDKSEVIFGDEAGILSLLKSEISRFFSSEAYLHFGSTEVSRKGCISKRSAVEENNSEERVPKSCSVESEGFPAIKPAKAVSSFERSPRRRGITLQENVEDGKEPVTERQLPVEEEYEKGENAPTSSFGDLKDPEPSPEMEQGEEKHEGQDNFATGAYSFFKYDDLVHPKISFSKGDFSRLEVIGQFNNGFIISKLEKNGSVYLVAVDQHAADEIKNFESIRKTFRMKKQSVIVPVKLDLTPIEEMVVSDNLELFERNGFVIKNGMLEAIPVYKNQVFGIKEFREFLESVKNDEHEFKKIRDIVASKACRTSVMIGDALSIADMKRIVKGLASLDRPWKCPHGRPTFMVLNEAEM</sequence>
<dbReference type="GO" id="GO:0016887">
    <property type="term" value="F:ATP hydrolysis activity"/>
    <property type="evidence" value="ECO:0007669"/>
    <property type="project" value="InterPro"/>
</dbReference>
<evidence type="ECO:0000259" key="4">
    <source>
        <dbReference type="SMART" id="SM00853"/>
    </source>
</evidence>
<dbReference type="PANTHER" id="PTHR10073:SF52">
    <property type="entry name" value="MISMATCH REPAIR ENDONUCLEASE PMS2"/>
    <property type="match status" value="1"/>
</dbReference>
<evidence type="ECO:0000313" key="5">
    <source>
        <dbReference type="EMBL" id="UTX44396.1"/>
    </source>
</evidence>
<dbReference type="Gene3D" id="3.30.1540.20">
    <property type="entry name" value="MutL, C-terminal domain, dimerisation subdomain"/>
    <property type="match status" value="1"/>
</dbReference>
<accession>A0A9Q9C577</accession>
<dbReference type="InterPro" id="IPR020568">
    <property type="entry name" value="Ribosomal_Su5_D2-typ_SF"/>
</dbReference>
<feature type="domain" description="MutL C-terminal dimerisation" evidence="4">
    <location>
        <begin position="464"/>
        <end position="600"/>
    </location>
</feature>
<dbReference type="GO" id="GO:0140664">
    <property type="term" value="F:ATP-dependent DNA damage sensor activity"/>
    <property type="evidence" value="ECO:0007669"/>
    <property type="project" value="InterPro"/>
</dbReference>
<dbReference type="InterPro" id="IPR013507">
    <property type="entry name" value="DNA_mismatch_S5_2-like"/>
</dbReference>
<dbReference type="FunFam" id="3.30.1370.100:FF:000001">
    <property type="entry name" value="Mismatch repair endonuclease pms1, putative"/>
    <property type="match status" value="1"/>
</dbReference>
<dbReference type="Gene3D" id="3.30.230.10">
    <property type="match status" value="1"/>
</dbReference>
<dbReference type="Proteomes" id="UP001059546">
    <property type="component" value="Chromosome XI"/>
</dbReference>
<gene>
    <name evidence="5" type="ORF">GPU96_11g21990</name>
</gene>
<name>A0A9Q9C577_ENCHE</name>
<dbReference type="GO" id="GO:0006298">
    <property type="term" value="P:mismatch repair"/>
    <property type="evidence" value="ECO:0007669"/>
    <property type="project" value="InterPro"/>
</dbReference>
<dbReference type="InterPro" id="IPR037198">
    <property type="entry name" value="MutL_C_sf"/>
</dbReference>
<dbReference type="PANTHER" id="PTHR10073">
    <property type="entry name" value="DNA MISMATCH REPAIR PROTEIN MLH, PMS, MUTL"/>
    <property type="match status" value="1"/>
</dbReference>
<dbReference type="InterPro" id="IPR014721">
    <property type="entry name" value="Ribsml_uS5_D2-typ_fold_subgr"/>
</dbReference>
<evidence type="ECO:0000256" key="2">
    <source>
        <dbReference type="ARBA" id="ARBA00022763"/>
    </source>
</evidence>
<organism evidence="5 6">
    <name type="scientific">Encephalitozoon hellem</name>
    <name type="common">Microsporidian parasite</name>
    <dbReference type="NCBI Taxonomy" id="27973"/>
    <lineage>
        <taxon>Eukaryota</taxon>
        <taxon>Fungi</taxon>
        <taxon>Fungi incertae sedis</taxon>
        <taxon>Microsporidia</taxon>
        <taxon>Unikaryonidae</taxon>
        <taxon>Encephalitozoon</taxon>
    </lineage>
</organism>
<dbReference type="InterPro" id="IPR042121">
    <property type="entry name" value="MutL_C_regsub"/>
</dbReference>
<dbReference type="Pfam" id="PF08676">
    <property type="entry name" value="MutL_C"/>
    <property type="match status" value="1"/>
</dbReference>
<dbReference type="InterPro" id="IPR038973">
    <property type="entry name" value="MutL/Mlh/Pms-like"/>
</dbReference>
<evidence type="ECO:0000256" key="3">
    <source>
        <dbReference type="SAM" id="MobiDB-lite"/>
    </source>
</evidence>
<dbReference type="GO" id="GO:0032389">
    <property type="term" value="C:MutLalpha complex"/>
    <property type="evidence" value="ECO:0007669"/>
    <property type="project" value="TreeGrafter"/>
</dbReference>
<dbReference type="NCBIfam" id="TIGR00585">
    <property type="entry name" value="mutl"/>
    <property type="match status" value="1"/>
</dbReference>
<proteinExistence type="inferred from homology"/>
<protein>
    <submittedName>
        <fullName evidence="5">DNA mismatch repair protein Pms1</fullName>
    </submittedName>
</protein>
<feature type="region of interest" description="Disordered" evidence="3">
    <location>
        <begin position="360"/>
        <end position="430"/>
    </location>
</feature>
<dbReference type="InterPro" id="IPR002099">
    <property type="entry name" value="MutL/Mlh/PMS"/>
</dbReference>
<dbReference type="Pfam" id="PF01119">
    <property type="entry name" value="DNA_mis_repair"/>
    <property type="match status" value="1"/>
</dbReference>
<dbReference type="AlphaFoldDB" id="A0A9Q9C577"/>
<dbReference type="Gene3D" id="3.30.1370.100">
    <property type="entry name" value="MutL, C-terminal domain, regulatory subdomain"/>
    <property type="match status" value="1"/>
</dbReference>
<comment type="similarity">
    <text evidence="1">Belongs to the DNA mismatch repair MutL/HexB family.</text>
</comment>
<dbReference type="Pfam" id="PF13589">
    <property type="entry name" value="HATPase_c_3"/>
    <property type="match status" value="1"/>
</dbReference>
<dbReference type="InterPro" id="IPR036890">
    <property type="entry name" value="HATPase_C_sf"/>
</dbReference>